<dbReference type="GO" id="GO:0016810">
    <property type="term" value="F:hydrolase activity, acting on carbon-nitrogen (but not peptide) bonds"/>
    <property type="evidence" value="ECO:0007669"/>
    <property type="project" value="InterPro"/>
</dbReference>
<reference evidence="2" key="1">
    <citation type="submission" date="2013-08" db="EMBL/GenBank/DDBJ databases">
        <authorList>
            <person name="Mendez C."/>
            <person name="Richter M."/>
            <person name="Ferrer M."/>
            <person name="Sanchez J."/>
        </authorList>
    </citation>
    <scope>NUCLEOTIDE SEQUENCE</scope>
</reference>
<dbReference type="InterPro" id="IPR032466">
    <property type="entry name" value="Metal_Hydrolase"/>
</dbReference>
<organism evidence="2">
    <name type="scientific">mine drainage metagenome</name>
    <dbReference type="NCBI Taxonomy" id="410659"/>
    <lineage>
        <taxon>unclassified sequences</taxon>
        <taxon>metagenomes</taxon>
        <taxon>ecological metagenomes</taxon>
    </lineage>
</organism>
<dbReference type="EMBL" id="AUZZ01009436">
    <property type="protein sequence ID" value="EQD33630.1"/>
    <property type="molecule type" value="Genomic_DNA"/>
</dbReference>
<feature type="domain" description="Amidohydrolase-related" evidence="1">
    <location>
        <begin position="46"/>
        <end position="144"/>
    </location>
</feature>
<dbReference type="InterPro" id="IPR006680">
    <property type="entry name" value="Amidohydro-rel"/>
</dbReference>
<evidence type="ECO:0000313" key="2">
    <source>
        <dbReference type="EMBL" id="EQD33630.1"/>
    </source>
</evidence>
<feature type="non-terminal residue" evidence="2">
    <location>
        <position position="184"/>
    </location>
</feature>
<protein>
    <submittedName>
        <fullName evidence="2">Chlorohydrolase</fullName>
    </submittedName>
</protein>
<reference evidence="2" key="2">
    <citation type="journal article" date="2014" name="ISME J.">
        <title>Microbial stratification in low pH oxic and suboxic macroscopic growths along an acid mine drainage.</title>
        <authorList>
            <person name="Mendez-Garcia C."/>
            <person name="Mesa V."/>
            <person name="Sprenger R.R."/>
            <person name="Richter M."/>
            <person name="Diez M.S."/>
            <person name="Solano J."/>
            <person name="Bargiela R."/>
            <person name="Golyshina O.V."/>
            <person name="Manteca A."/>
            <person name="Ramos J.L."/>
            <person name="Gallego J.R."/>
            <person name="Llorente I."/>
            <person name="Martins Dos Santos V.A."/>
            <person name="Jensen O.N."/>
            <person name="Pelaez A.I."/>
            <person name="Sanchez J."/>
            <person name="Ferrer M."/>
        </authorList>
    </citation>
    <scope>NUCLEOTIDE SEQUENCE</scope>
</reference>
<proteinExistence type="predicted"/>
<accession>T0ZUR3</accession>
<dbReference type="InterPro" id="IPR011059">
    <property type="entry name" value="Metal-dep_hydrolase_composite"/>
</dbReference>
<dbReference type="SUPFAM" id="SSF51556">
    <property type="entry name" value="Metallo-dependent hydrolases"/>
    <property type="match status" value="1"/>
</dbReference>
<dbReference type="SUPFAM" id="SSF51338">
    <property type="entry name" value="Composite domain of metallo-dependent hydrolases"/>
    <property type="match status" value="1"/>
</dbReference>
<sequence length="184" mass="19837">MIVEGAILDRSGARPGYVRVRGGRVVEVGAIGCDSSRGRERKVRGIVTPAPVNGHTHLADFLSVREPPPGTLADLVRPPDGFKFRLLQSASPAQKREAMRSALRWMERQGIGATLDFREEGIEGVRLLRSAARGISVRPVILGRMPPGEVDRRQLDSLLGAADGIGISSAREEGKARRRSLASA</sequence>
<comment type="caution">
    <text evidence="2">The sequence shown here is derived from an EMBL/GenBank/DDBJ whole genome shotgun (WGS) entry which is preliminary data.</text>
</comment>
<gene>
    <name evidence="2" type="ORF">B2A_13052</name>
</gene>
<dbReference type="Pfam" id="PF01979">
    <property type="entry name" value="Amidohydro_1"/>
    <property type="match status" value="1"/>
</dbReference>
<dbReference type="AlphaFoldDB" id="T0ZUR3"/>
<keyword evidence="2" id="KW-0378">Hydrolase</keyword>
<evidence type="ECO:0000259" key="1">
    <source>
        <dbReference type="Pfam" id="PF01979"/>
    </source>
</evidence>
<name>T0ZUR3_9ZZZZ</name>